<dbReference type="RefSeq" id="WP_061943250.1">
    <property type="nucleotide sequence ID" value="NZ_CP013234.1"/>
</dbReference>
<dbReference type="AlphaFoldDB" id="A0A127R3F0"/>
<organism evidence="5 7">
    <name type="scientific">Collimonas pratensis</name>
    <dbReference type="NCBI Taxonomy" id="279113"/>
    <lineage>
        <taxon>Bacteria</taxon>
        <taxon>Pseudomonadati</taxon>
        <taxon>Pseudomonadota</taxon>
        <taxon>Betaproteobacteria</taxon>
        <taxon>Burkholderiales</taxon>
        <taxon>Oxalobacteraceae</taxon>
        <taxon>Collimonas</taxon>
    </lineage>
</organism>
<accession>A0A127R3F0</accession>
<evidence type="ECO:0000313" key="6">
    <source>
        <dbReference type="EMBL" id="AMP16517.1"/>
    </source>
</evidence>
<keyword evidence="2" id="KW-0238">DNA-binding</keyword>
<dbReference type="PANTHER" id="PTHR42756:SF1">
    <property type="entry name" value="TRANSCRIPTIONAL REPRESSOR OF EMRAB OPERON"/>
    <property type="match status" value="1"/>
</dbReference>
<dbReference type="Proteomes" id="UP000074914">
    <property type="component" value="Chromosome"/>
</dbReference>
<feature type="domain" description="HTH marR-type" evidence="4">
    <location>
        <begin position="3"/>
        <end position="139"/>
    </location>
</feature>
<dbReference type="STRING" id="279113.CPter91_4348"/>
<evidence type="ECO:0000313" key="5">
    <source>
        <dbReference type="EMBL" id="AMP06658.1"/>
    </source>
</evidence>
<reference evidence="7 8" key="1">
    <citation type="submission" date="2015-11" db="EMBL/GenBank/DDBJ databases">
        <title>Exploring the genomic traits of fungus-feeding bacterial genus Collimonas.</title>
        <authorList>
            <person name="Song C."/>
            <person name="Schmidt R."/>
            <person name="de Jager V."/>
            <person name="Krzyzanowska D."/>
            <person name="Jongedijk E."/>
            <person name="Cankar K."/>
            <person name="Beekwilder J."/>
            <person name="van Veen A."/>
            <person name="de Boer W."/>
            <person name="van Veen J.A."/>
            <person name="Garbeva P."/>
        </authorList>
    </citation>
    <scope>NUCLEOTIDE SEQUENCE [LARGE SCALE GENOMIC DNA]</scope>
    <source>
        <strain evidence="6 8">Ter291</strain>
        <strain evidence="5 7">Ter91</strain>
    </source>
</reference>
<evidence type="ECO:0000313" key="8">
    <source>
        <dbReference type="Proteomes" id="UP000074914"/>
    </source>
</evidence>
<evidence type="ECO:0000259" key="4">
    <source>
        <dbReference type="PROSITE" id="PS50995"/>
    </source>
</evidence>
<dbReference type="Pfam" id="PF01047">
    <property type="entry name" value="MarR"/>
    <property type="match status" value="1"/>
</dbReference>
<dbReference type="PROSITE" id="PS50995">
    <property type="entry name" value="HTH_MARR_2"/>
    <property type="match status" value="1"/>
</dbReference>
<dbReference type="Proteomes" id="UP000074561">
    <property type="component" value="Chromosome"/>
</dbReference>
<dbReference type="GO" id="GO:0003677">
    <property type="term" value="F:DNA binding"/>
    <property type="evidence" value="ECO:0007669"/>
    <property type="project" value="UniProtKB-KW"/>
</dbReference>
<dbReference type="InterPro" id="IPR036390">
    <property type="entry name" value="WH_DNA-bd_sf"/>
</dbReference>
<evidence type="ECO:0000256" key="2">
    <source>
        <dbReference type="ARBA" id="ARBA00023125"/>
    </source>
</evidence>
<dbReference type="Gene3D" id="1.10.10.10">
    <property type="entry name" value="Winged helix-like DNA-binding domain superfamily/Winged helix DNA-binding domain"/>
    <property type="match status" value="1"/>
</dbReference>
<evidence type="ECO:0000256" key="3">
    <source>
        <dbReference type="ARBA" id="ARBA00023163"/>
    </source>
</evidence>
<gene>
    <name evidence="6" type="ORF">CPter291_4290</name>
    <name evidence="5" type="ORF">CPter91_4348</name>
</gene>
<dbReference type="KEGG" id="cpra:CPter91_4348"/>
<dbReference type="PANTHER" id="PTHR42756">
    <property type="entry name" value="TRANSCRIPTIONAL REGULATOR, MARR"/>
    <property type="match status" value="1"/>
</dbReference>
<keyword evidence="1" id="KW-0805">Transcription regulation</keyword>
<dbReference type="PATRIC" id="fig|279113.10.peg.4272"/>
<dbReference type="SUPFAM" id="SSF46785">
    <property type="entry name" value="Winged helix' DNA-binding domain"/>
    <property type="match status" value="1"/>
</dbReference>
<sequence length="149" mass="16794">MLSQCSCSTLRQLTRKMTNIYDHYLAADELTISQYSLLARIGKYGPIGAIPLAVNMGMDRSTMSRTLKPLIALGWIETVDLPLAMLTDKRSFGVRLSSAGRDKWQKSMPNWRKAQNEIDAILGDETHHALMNLVDTANHKFEQHEHAIP</sequence>
<evidence type="ECO:0000256" key="1">
    <source>
        <dbReference type="ARBA" id="ARBA00023015"/>
    </source>
</evidence>
<keyword evidence="3" id="KW-0804">Transcription</keyword>
<evidence type="ECO:0000313" key="7">
    <source>
        <dbReference type="Proteomes" id="UP000074561"/>
    </source>
</evidence>
<name>A0A127R3F0_9BURK</name>
<dbReference type="SMART" id="SM00347">
    <property type="entry name" value="HTH_MARR"/>
    <property type="match status" value="1"/>
</dbReference>
<dbReference type="OrthoDB" id="8964931at2"/>
<dbReference type="EMBL" id="CP013236">
    <property type="protein sequence ID" value="AMP16517.1"/>
    <property type="molecule type" value="Genomic_DNA"/>
</dbReference>
<dbReference type="InterPro" id="IPR000835">
    <property type="entry name" value="HTH_MarR-typ"/>
</dbReference>
<keyword evidence="8" id="KW-1185">Reference proteome</keyword>
<protein>
    <submittedName>
        <fullName evidence="5">MarR family protein</fullName>
    </submittedName>
</protein>
<proteinExistence type="predicted"/>
<dbReference type="GO" id="GO:0003700">
    <property type="term" value="F:DNA-binding transcription factor activity"/>
    <property type="evidence" value="ECO:0007669"/>
    <property type="project" value="InterPro"/>
</dbReference>
<dbReference type="InterPro" id="IPR036388">
    <property type="entry name" value="WH-like_DNA-bd_sf"/>
</dbReference>
<dbReference type="EMBL" id="CP013234">
    <property type="protein sequence ID" value="AMP06658.1"/>
    <property type="molecule type" value="Genomic_DNA"/>
</dbReference>